<keyword evidence="2" id="KW-1185">Reference proteome</keyword>
<accession>A0ABU6CLP1</accession>
<dbReference type="Proteomes" id="UP001352223">
    <property type="component" value="Unassembled WGS sequence"/>
</dbReference>
<reference evidence="1 2" key="1">
    <citation type="submission" date="2022-10" db="EMBL/GenBank/DDBJ databases">
        <authorList>
            <person name="Xie J."/>
            <person name="Shen N."/>
        </authorList>
    </citation>
    <scope>NUCLEOTIDE SEQUENCE [LARGE SCALE GENOMIC DNA]</scope>
    <source>
        <strain evidence="1 2">DSM 41681</strain>
    </source>
</reference>
<evidence type="ECO:0000313" key="1">
    <source>
        <dbReference type="EMBL" id="MEB3965636.1"/>
    </source>
</evidence>
<dbReference type="RefSeq" id="WP_324774086.1">
    <property type="nucleotide sequence ID" value="NZ_BAAATS010000047.1"/>
</dbReference>
<protein>
    <submittedName>
        <fullName evidence="1">Helix-turn-helix domain-containing protein</fullName>
    </submittedName>
</protein>
<organism evidence="1 2">
    <name type="scientific">Streptomyces kunmingensis</name>
    <dbReference type="NCBI Taxonomy" id="68225"/>
    <lineage>
        <taxon>Bacteria</taxon>
        <taxon>Bacillati</taxon>
        <taxon>Actinomycetota</taxon>
        <taxon>Actinomycetes</taxon>
        <taxon>Kitasatosporales</taxon>
        <taxon>Streptomycetaceae</taxon>
        <taxon>Streptomyces</taxon>
    </lineage>
</organism>
<dbReference type="EMBL" id="JAOZYB010000333">
    <property type="protein sequence ID" value="MEB3965636.1"/>
    <property type="molecule type" value="Genomic_DNA"/>
</dbReference>
<dbReference type="InterPro" id="IPR036390">
    <property type="entry name" value="WH_DNA-bd_sf"/>
</dbReference>
<gene>
    <name evidence="1" type="ORF">OKJ48_36235</name>
</gene>
<proteinExistence type="predicted"/>
<sequence length="172" mass="18373">MTDLERRVAELERRLDAWESGHTSGPAAPTVAPGTFWALEGLKEQLTDVASGGVLFTGAIRLPGAEGGRAYEWQYGAVTDELLASDWTDVAEAFAALGHGLRLRLLREVLGGRTSATELAELDDVGTSGQIYHHLRQLTAAGWLRSAGRGRYEVPAGRVVPLLVALTAARPA</sequence>
<name>A0ABU6CLP1_9ACTN</name>
<evidence type="ECO:0000313" key="2">
    <source>
        <dbReference type="Proteomes" id="UP001352223"/>
    </source>
</evidence>
<dbReference type="SUPFAM" id="SSF46785">
    <property type="entry name" value="Winged helix' DNA-binding domain"/>
    <property type="match status" value="1"/>
</dbReference>
<dbReference type="InterPro" id="IPR036388">
    <property type="entry name" value="WH-like_DNA-bd_sf"/>
</dbReference>
<dbReference type="Gene3D" id="1.10.10.10">
    <property type="entry name" value="Winged helix-like DNA-binding domain superfamily/Winged helix DNA-binding domain"/>
    <property type="match status" value="1"/>
</dbReference>
<comment type="caution">
    <text evidence="1">The sequence shown here is derived from an EMBL/GenBank/DDBJ whole genome shotgun (WGS) entry which is preliminary data.</text>
</comment>